<evidence type="ECO:0000256" key="1">
    <source>
        <dbReference type="ARBA" id="ARBA00004286"/>
    </source>
</evidence>
<reference evidence="10 11" key="1">
    <citation type="submission" date="2019-07" db="EMBL/GenBank/DDBJ databases">
        <title>Genomics analysis of Aphanomyces spp. identifies a new class of oomycete effector associated with host adaptation.</title>
        <authorList>
            <person name="Gaulin E."/>
        </authorList>
    </citation>
    <scope>NUCLEOTIDE SEQUENCE [LARGE SCALE GENOMIC DNA]</scope>
    <source>
        <strain evidence="10 11">ATCC 201684</strain>
    </source>
</reference>
<dbReference type="InterPro" id="IPR011989">
    <property type="entry name" value="ARM-like"/>
</dbReference>
<feature type="compositionally biased region" description="Basic residues" evidence="8">
    <location>
        <begin position="838"/>
        <end position="847"/>
    </location>
</feature>
<evidence type="ECO:0000256" key="6">
    <source>
        <dbReference type="ARBA" id="ARBA00023067"/>
    </source>
</evidence>
<keyword evidence="6" id="KW-0226">DNA condensation</keyword>
<keyword evidence="3" id="KW-0158">Chromosome</keyword>
<comment type="similarity">
    <text evidence="2">Belongs to the CND3 (condensin subunit 3) family.</text>
</comment>
<keyword evidence="7" id="KW-0131">Cell cycle</keyword>
<dbReference type="Gene3D" id="1.25.10.10">
    <property type="entry name" value="Leucine-rich Repeat Variant"/>
    <property type="match status" value="1"/>
</dbReference>
<dbReference type="EMBL" id="VJMJ01000337">
    <property type="protein sequence ID" value="KAF0722361.1"/>
    <property type="molecule type" value="Genomic_DNA"/>
</dbReference>
<evidence type="ECO:0000313" key="10">
    <source>
        <dbReference type="EMBL" id="KAF0722361.1"/>
    </source>
</evidence>
<dbReference type="PANTHER" id="PTHR14418">
    <property type="entry name" value="CONDENSIN COMPLEX SUBUNIT 3-RELATED"/>
    <property type="match status" value="1"/>
</dbReference>
<dbReference type="InterPro" id="IPR016024">
    <property type="entry name" value="ARM-type_fold"/>
</dbReference>
<evidence type="ECO:0000259" key="9">
    <source>
        <dbReference type="Pfam" id="PF12719"/>
    </source>
</evidence>
<sequence length="902" mass="103180">MVQAEDLHELLQDAAVEAPANDEGFHHDKNVQKLQAFYDQEPCIEELQNSLVGAMLDDRKGKIGAAIDRLLLVVSSIKFTAEDMLEIIRFAIRCSQAEDKQIRTRSTQFLALLLEHFPEIPDTVWDELVESMLVRVQDKLVNIRVQSIHVLKRLQQPDVADDAVTAALLRLAVVDTSKEVRVAAVESVALTQVSVGDLLIRVRDISPEVRCAVFRVFSHGHVKDICTTLDRMYLLDQGLQDRNESVVQACEEMVLSWFHQCNDNSVEFLGYLTLDHAVCPLVIKFLFKKEAINDMPSIKSKALLGTPLSPAESFFWKEQCAFFKHDHDLVEEYCPTLPAYCDLLRHLHDLYIESNERAPIVLMGKHLFQLGKSLDFTDEVGRRVLINLLREQLSEWQFEEDWIVDAVGLLVMLCEEFEFIQYMTEITSDLYDAMQECESLSPTKRRTMSERLDALDQLMERPNVPTDEYNALNEEAIALEKALEEPKTLRYLRCLDLSAKLLQFTRQSLKNAMIANVLHLILPAVDSDIPAVREKGLECLGLYCLLDRNMALNHAIVFWRVLNADDEDGDSKHMCIRVLLDFFAAFKSFEITPVEEDGETITSKTILDGLATYFCVNENQMDSWDLQTQTIVVEGFIKLFLLKRIDDAEKLEAMMELYFHPILQQMIHSNDHGFCSETLQLLSVFYPALANLQFDLMISTIRTLLSNIVYSLSKIPLEEAALYFLNVFSEKTPAHNSLSLQCCVEILAIAELKLLKREKEALQKQWWTLLQALEWTGEDNRLVVLLEEVITTLKGTDVTKCKARLEQVAESPQQPLSEEHSQWILDQVNKRKEELGQQKKKMSHVVKRREEVASDSETDELETTPSKREKTTRQSKQLAKAKIVVKVDDDEVSSISDSSDFE</sequence>
<proteinExistence type="inferred from homology"/>
<keyword evidence="4" id="KW-0132">Cell division</keyword>
<dbReference type="GO" id="GO:0000796">
    <property type="term" value="C:condensin complex"/>
    <property type="evidence" value="ECO:0007669"/>
    <property type="project" value="InterPro"/>
</dbReference>
<evidence type="ECO:0000256" key="7">
    <source>
        <dbReference type="ARBA" id="ARBA00023306"/>
    </source>
</evidence>
<feature type="compositionally biased region" description="Acidic residues" evidence="8">
    <location>
        <begin position="853"/>
        <end position="862"/>
    </location>
</feature>
<comment type="subcellular location">
    <subcellularLocation>
        <location evidence="1">Chromosome</location>
    </subcellularLocation>
</comment>
<name>A0A6G0W5L3_9STRA</name>
<keyword evidence="5" id="KW-0498">Mitosis</keyword>
<evidence type="ECO:0000256" key="2">
    <source>
        <dbReference type="ARBA" id="ARBA00006533"/>
    </source>
</evidence>
<dbReference type="GO" id="GO:0051301">
    <property type="term" value="P:cell division"/>
    <property type="evidence" value="ECO:0007669"/>
    <property type="project" value="UniProtKB-KW"/>
</dbReference>
<dbReference type="SUPFAM" id="SSF48371">
    <property type="entry name" value="ARM repeat"/>
    <property type="match status" value="1"/>
</dbReference>
<dbReference type="GO" id="GO:0007076">
    <property type="term" value="P:mitotic chromosome condensation"/>
    <property type="evidence" value="ECO:0007669"/>
    <property type="project" value="InterPro"/>
</dbReference>
<dbReference type="VEuPathDB" id="FungiDB:AeMF1_019844"/>
<evidence type="ECO:0000256" key="4">
    <source>
        <dbReference type="ARBA" id="ARBA00022618"/>
    </source>
</evidence>
<evidence type="ECO:0000313" key="11">
    <source>
        <dbReference type="Proteomes" id="UP000481153"/>
    </source>
</evidence>
<dbReference type="AlphaFoldDB" id="A0A6G0W5L3"/>
<feature type="region of interest" description="Disordered" evidence="8">
    <location>
        <begin position="835"/>
        <end position="879"/>
    </location>
</feature>
<dbReference type="InterPro" id="IPR027165">
    <property type="entry name" value="CND3"/>
</dbReference>
<evidence type="ECO:0000256" key="5">
    <source>
        <dbReference type="ARBA" id="ARBA00022776"/>
    </source>
</evidence>
<keyword evidence="11" id="KW-1185">Reference proteome</keyword>
<accession>A0A6G0W5L3</accession>
<dbReference type="GO" id="GO:0000793">
    <property type="term" value="C:condensed chromosome"/>
    <property type="evidence" value="ECO:0007669"/>
    <property type="project" value="TreeGrafter"/>
</dbReference>
<evidence type="ECO:0000256" key="8">
    <source>
        <dbReference type="SAM" id="MobiDB-lite"/>
    </source>
</evidence>
<gene>
    <name evidence="10" type="ORF">Ae201684_018488</name>
</gene>
<organism evidence="10 11">
    <name type="scientific">Aphanomyces euteiches</name>
    <dbReference type="NCBI Taxonomy" id="100861"/>
    <lineage>
        <taxon>Eukaryota</taxon>
        <taxon>Sar</taxon>
        <taxon>Stramenopiles</taxon>
        <taxon>Oomycota</taxon>
        <taxon>Saprolegniomycetes</taxon>
        <taxon>Saprolegniales</taxon>
        <taxon>Verrucalvaceae</taxon>
        <taxon>Aphanomyces</taxon>
    </lineage>
</organism>
<evidence type="ECO:0000256" key="3">
    <source>
        <dbReference type="ARBA" id="ARBA00022454"/>
    </source>
</evidence>
<dbReference type="Pfam" id="PF12719">
    <property type="entry name" value="Cnd3"/>
    <property type="match status" value="1"/>
</dbReference>
<protein>
    <recommendedName>
        <fullName evidence="9">Nuclear condensin complex subunit 3 C-terminal domain-containing protein</fullName>
    </recommendedName>
</protein>
<dbReference type="Proteomes" id="UP000481153">
    <property type="component" value="Unassembled WGS sequence"/>
</dbReference>
<comment type="caution">
    <text evidence="10">The sequence shown here is derived from an EMBL/GenBank/DDBJ whole genome shotgun (WGS) entry which is preliminary data.</text>
</comment>
<dbReference type="InterPro" id="IPR025977">
    <property type="entry name" value="Cnd3_C"/>
</dbReference>
<dbReference type="PANTHER" id="PTHR14418:SF5">
    <property type="entry name" value="CONDENSIN COMPLEX SUBUNIT 3"/>
    <property type="match status" value="1"/>
</dbReference>
<feature type="domain" description="Nuclear condensin complex subunit 3 C-terminal" evidence="9">
    <location>
        <begin position="493"/>
        <end position="761"/>
    </location>
</feature>